<accession>A0ABQ2ADK3</accession>
<evidence type="ECO:0000256" key="1">
    <source>
        <dbReference type="SAM" id="MobiDB-lite"/>
    </source>
</evidence>
<dbReference type="SUPFAM" id="SSF46548">
    <property type="entry name" value="alpha-helical ferredoxin"/>
    <property type="match status" value="1"/>
</dbReference>
<dbReference type="Proteomes" id="UP000637774">
    <property type="component" value="Unassembled WGS sequence"/>
</dbReference>
<comment type="caution">
    <text evidence="2">The sequence shown here is derived from an EMBL/GenBank/DDBJ whole genome shotgun (WGS) entry which is preliminary data.</text>
</comment>
<proteinExistence type="predicted"/>
<evidence type="ECO:0000313" key="3">
    <source>
        <dbReference type="Proteomes" id="UP000637774"/>
    </source>
</evidence>
<sequence>MELVLLPQGQAERQSRAENTVAQLDKEGFGSCFNIGLCAAECPAGITQGNIATLNRKYLVAKVTSNNLAQGHGNQHQKSLRKTDSGGRHPHSGGPTMAAGPDQRKSR</sequence>
<dbReference type="Gene3D" id="1.10.1060.10">
    <property type="entry name" value="Alpha-helical ferredoxin"/>
    <property type="match status" value="1"/>
</dbReference>
<reference evidence="3" key="1">
    <citation type="journal article" date="2019" name="Int. J. Syst. Evol. Microbiol.">
        <title>The Global Catalogue of Microorganisms (GCM) 10K type strain sequencing project: providing services to taxonomists for standard genome sequencing and annotation.</title>
        <authorList>
            <consortium name="The Broad Institute Genomics Platform"/>
            <consortium name="The Broad Institute Genome Sequencing Center for Infectious Disease"/>
            <person name="Wu L."/>
            <person name="Ma J."/>
        </authorList>
    </citation>
    <scope>NUCLEOTIDE SEQUENCE [LARGE SCALE GENOMIC DNA]</scope>
    <source>
        <strain evidence="3">CGMCC 1.14966</strain>
    </source>
</reference>
<feature type="region of interest" description="Disordered" evidence="1">
    <location>
        <begin position="66"/>
        <end position="107"/>
    </location>
</feature>
<keyword evidence="3" id="KW-1185">Reference proteome</keyword>
<gene>
    <name evidence="2" type="ORF">GCM10011495_30880</name>
</gene>
<organism evidence="2 3">
    <name type="scientific">Hymenobacter frigidus</name>
    <dbReference type="NCBI Taxonomy" id="1524095"/>
    <lineage>
        <taxon>Bacteria</taxon>
        <taxon>Pseudomonadati</taxon>
        <taxon>Bacteroidota</taxon>
        <taxon>Cytophagia</taxon>
        <taxon>Cytophagales</taxon>
        <taxon>Hymenobacteraceae</taxon>
        <taxon>Hymenobacter</taxon>
    </lineage>
</organism>
<feature type="compositionally biased region" description="Polar residues" evidence="1">
    <location>
        <begin position="66"/>
        <end position="77"/>
    </location>
</feature>
<dbReference type="InterPro" id="IPR009051">
    <property type="entry name" value="Helical_ferredxn"/>
</dbReference>
<name>A0ABQ2ADK3_9BACT</name>
<dbReference type="EMBL" id="BMGY01000035">
    <property type="protein sequence ID" value="GGH88792.1"/>
    <property type="molecule type" value="Genomic_DNA"/>
</dbReference>
<evidence type="ECO:0000313" key="2">
    <source>
        <dbReference type="EMBL" id="GGH88792.1"/>
    </source>
</evidence>
<protein>
    <submittedName>
        <fullName evidence="2">Uncharacterized protein</fullName>
    </submittedName>
</protein>